<gene>
    <name evidence="1" type="ORF">DPEC_G00312040</name>
</gene>
<dbReference type="EMBL" id="CM055757">
    <property type="protein sequence ID" value="KAJ7988709.1"/>
    <property type="molecule type" value="Genomic_DNA"/>
</dbReference>
<reference evidence="1" key="1">
    <citation type="submission" date="2021-05" db="EMBL/GenBank/DDBJ databases">
        <authorList>
            <person name="Pan Q."/>
            <person name="Jouanno E."/>
            <person name="Zahm M."/>
            <person name="Klopp C."/>
            <person name="Cabau C."/>
            <person name="Louis A."/>
            <person name="Berthelot C."/>
            <person name="Parey E."/>
            <person name="Roest Crollius H."/>
            <person name="Montfort J."/>
            <person name="Robinson-Rechavi M."/>
            <person name="Bouchez O."/>
            <person name="Lampietro C."/>
            <person name="Lopez Roques C."/>
            <person name="Donnadieu C."/>
            <person name="Postlethwait J."/>
            <person name="Bobe J."/>
            <person name="Dillon D."/>
            <person name="Chandos A."/>
            <person name="von Hippel F."/>
            <person name="Guiguen Y."/>
        </authorList>
    </citation>
    <scope>NUCLEOTIDE SEQUENCE</scope>
    <source>
        <strain evidence="1">YG-Jan2019</strain>
    </source>
</reference>
<comment type="caution">
    <text evidence="1">The sequence shown here is derived from an EMBL/GenBank/DDBJ whole genome shotgun (WGS) entry which is preliminary data.</text>
</comment>
<organism evidence="1 2">
    <name type="scientific">Dallia pectoralis</name>
    <name type="common">Alaska blackfish</name>
    <dbReference type="NCBI Taxonomy" id="75939"/>
    <lineage>
        <taxon>Eukaryota</taxon>
        <taxon>Metazoa</taxon>
        <taxon>Chordata</taxon>
        <taxon>Craniata</taxon>
        <taxon>Vertebrata</taxon>
        <taxon>Euteleostomi</taxon>
        <taxon>Actinopterygii</taxon>
        <taxon>Neopterygii</taxon>
        <taxon>Teleostei</taxon>
        <taxon>Protacanthopterygii</taxon>
        <taxon>Esociformes</taxon>
        <taxon>Umbridae</taxon>
        <taxon>Dallia</taxon>
    </lineage>
</organism>
<name>A0ACC2FBL2_DALPE</name>
<sequence>MEGEDEEKEEEVVTFSRGNTRLHCQARSIPDGRPLGFGCLPAAVMDANSRGQASEEPGAGVCPHPSDPGVARSGSGRGLEMSV</sequence>
<protein>
    <submittedName>
        <fullName evidence="1">Uncharacterized protein</fullName>
    </submittedName>
</protein>
<keyword evidence="2" id="KW-1185">Reference proteome</keyword>
<evidence type="ECO:0000313" key="2">
    <source>
        <dbReference type="Proteomes" id="UP001157502"/>
    </source>
</evidence>
<accession>A0ACC2FBL2</accession>
<proteinExistence type="predicted"/>
<evidence type="ECO:0000313" key="1">
    <source>
        <dbReference type="EMBL" id="KAJ7988709.1"/>
    </source>
</evidence>
<dbReference type="Proteomes" id="UP001157502">
    <property type="component" value="Chromosome 30"/>
</dbReference>